<feature type="compositionally biased region" description="Low complexity" evidence="1">
    <location>
        <begin position="399"/>
        <end position="411"/>
    </location>
</feature>
<keyword evidence="4" id="KW-1185">Reference proteome</keyword>
<evidence type="ECO:0000256" key="1">
    <source>
        <dbReference type="SAM" id="MobiDB-lite"/>
    </source>
</evidence>
<dbReference type="Pfam" id="PF09808">
    <property type="entry name" value="SNAPC1"/>
    <property type="match status" value="1"/>
</dbReference>
<reference evidence="3 5" key="2">
    <citation type="submission" date="2018-03" db="EMBL/GenBank/DDBJ databases">
        <authorList>
            <person name="Fogelqvist J."/>
        </authorList>
    </citation>
    <scope>NUCLEOTIDE SEQUENCE [LARGE SCALE GENOMIC DNA]</scope>
</reference>
<accession>A0A0G4J692</accession>
<keyword evidence="3" id="KW-0496">Mitochondrion</keyword>
<feature type="region of interest" description="Disordered" evidence="1">
    <location>
        <begin position="305"/>
        <end position="350"/>
    </location>
</feature>
<geneLocation type="mitochondrion" evidence="3"/>
<gene>
    <name evidence="2" type="ORF">PBRA_009270</name>
    <name evidence="3" type="ORF">PLBR_LOCUS8851</name>
</gene>
<evidence type="ECO:0000313" key="3">
    <source>
        <dbReference type="EMBL" id="SPR01636.1"/>
    </source>
</evidence>
<dbReference type="AlphaFoldDB" id="A0A0G4J692"/>
<reference evidence="2 4" key="1">
    <citation type="submission" date="2015-02" db="EMBL/GenBank/DDBJ databases">
        <authorList>
            <person name="Chooi Y.-H."/>
        </authorList>
    </citation>
    <scope>NUCLEOTIDE SEQUENCE [LARGE SCALE GENOMIC DNA]</scope>
    <source>
        <strain evidence="2">E3</strain>
    </source>
</reference>
<evidence type="ECO:0000313" key="2">
    <source>
        <dbReference type="EMBL" id="CEP03052.1"/>
    </source>
</evidence>
<proteinExistence type="predicted"/>
<organism evidence="2 4">
    <name type="scientific">Plasmodiophora brassicae</name>
    <name type="common">Clubroot disease agent</name>
    <dbReference type="NCBI Taxonomy" id="37360"/>
    <lineage>
        <taxon>Eukaryota</taxon>
        <taxon>Sar</taxon>
        <taxon>Rhizaria</taxon>
        <taxon>Endomyxa</taxon>
        <taxon>Phytomyxea</taxon>
        <taxon>Plasmodiophorida</taxon>
        <taxon>Plasmodiophoridae</taxon>
        <taxon>Plasmodiophora</taxon>
    </lineage>
</organism>
<dbReference type="EMBL" id="OVEO01000018">
    <property type="protein sequence ID" value="SPR01636.1"/>
    <property type="molecule type" value="Genomic_DNA"/>
</dbReference>
<dbReference type="Proteomes" id="UP000290189">
    <property type="component" value="Unassembled WGS sequence"/>
</dbReference>
<feature type="compositionally biased region" description="Polar residues" evidence="1">
    <location>
        <begin position="318"/>
        <end position="331"/>
    </location>
</feature>
<sequence length="488" mass="53367">MDEVLGALLDALVAEASRADARPTFASFRSGWMRTDFQYVLLLRLDAESTVDYVEAVFRLLTDRLFALHPYEEHATLTAWLVFALFCVQRSQAEHPPCRIRLPLADWSPFLSLLEHLARSQHGEAHAMLCDLFRHSMRFCLTHRCPPCAPLFAPASSNAPVDARALLPRLVDVRSIERHTARYEAAAEACPGHPVSTGRIRNALSSLQNAVARDMRPGTPPAVDVTEADTMRNLADVFSTADRVEEGGNLFLSYQRSDESSTDFDDEEYHAAGLLPFDDEEKPGRPQEAVRIGVATEAAPVADVHPEHDVAPPEPAPASQTAEAQRLTSDQPVKRKGRGRARQAGVRRSGAPGVLAAISAARAQFESDADDVVDLPAAPPAKQRQEPRHPKQKVPSKKATSIAALAAARAAFDSESDLEVPKGAPPPPKRKRGRPRKARDETPPPNPLPSTDRRPVVEVSTAQETMMRIEAARAAFESDEVDSTDDVP</sequence>
<feature type="compositionally biased region" description="Basic residues" evidence="1">
    <location>
        <begin position="428"/>
        <end position="437"/>
    </location>
</feature>
<dbReference type="Proteomes" id="UP000039324">
    <property type="component" value="Unassembled WGS sequence"/>
</dbReference>
<evidence type="ECO:0000313" key="5">
    <source>
        <dbReference type="Proteomes" id="UP000290189"/>
    </source>
</evidence>
<feature type="region of interest" description="Disordered" evidence="1">
    <location>
        <begin position="366"/>
        <end position="461"/>
    </location>
</feature>
<evidence type="ECO:0000313" key="4">
    <source>
        <dbReference type="Proteomes" id="UP000039324"/>
    </source>
</evidence>
<dbReference type="EMBL" id="CDSF01000138">
    <property type="protein sequence ID" value="CEP03052.1"/>
    <property type="molecule type" value="Genomic_DNA"/>
</dbReference>
<dbReference type="InterPro" id="IPR019188">
    <property type="entry name" value="SNAPC1"/>
</dbReference>
<protein>
    <submittedName>
        <fullName evidence="2">Uncharacterized protein</fullName>
    </submittedName>
</protein>
<name>A0A0G4J692_PLABS</name>